<evidence type="ECO:0000313" key="7">
    <source>
        <dbReference type="Proteomes" id="UP000012960"/>
    </source>
</evidence>
<evidence type="ECO:0000256" key="4">
    <source>
        <dbReference type="SAM" id="SignalP"/>
    </source>
</evidence>
<evidence type="ECO:0000256" key="1">
    <source>
        <dbReference type="ARBA" id="ARBA00023117"/>
    </source>
</evidence>
<dbReference type="InterPro" id="IPR051831">
    <property type="entry name" value="Bromodomain_contain_prot"/>
</dbReference>
<feature type="compositionally biased region" description="Polar residues" evidence="3">
    <location>
        <begin position="182"/>
        <end position="204"/>
    </location>
</feature>
<proteinExistence type="predicted"/>
<dbReference type="Pfam" id="PF00439">
    <property type="entry name" value="Bromodomain"/>
    <property type="match status" value="1"/>
</dbReference>
<name>A0A804IL62_MUSAM</name>
<dbReference type="Gramene" id="Ma04_t04950.1">
    <property type="protein sequence ID" value="Ma04_p04950.1"/>
    <property type="gene ID" value="Ma04_g04950"/>
</dbReference>
<feature type="compositionally biased region" description="Low complexity" evidence="3">
    <location>
        <begin position="467"/>
        <end position="478"/>
    </location>
</feature>
<dbReference type="InterPro" id="IPR001487">
    <property type="entry name" value="Bromodomain"/>
</dbReference>
<organism evidence="6 7">
    <name type="scientific">Musa acuminata subsp. malaccensis</name>
    <name type="common">Wild banana</name>
    <name type="synonym">Musa malaccensis</name>
    <dbReference type="NCBI Taxonomy" id="214687"/>
    <lineage>
        <taxon>Eukaryota</taxon>
        <taxon>Viridiplantae</taxon>
        <taxon>Streptophyta</taxon>
        <taxon>Embryophyta</taxon>
        <taxon>Tracheophyta</taxon>
        <taxon>Spermatophyta</taxon>
        <taxon>Magnoliopsida</taxon>
        <taxon>Liliopsida</taxon>
        <taxon>Zingiberales</taxon>
        <taxon>Musaceae</taxon>
        <taxon>Musa</taxon>
    </lineage>
</organism>
<protein>
    <recommendedName>
        <fullName evidence="5">Bromo domain-containing protein</fullName>
    </recommendedName>
</protein>
<dbReference type="PANTHER" id="PTHR22881">
    <property type="entry name" value="BROMODOMAIN CONTAINING PROTEIN"/>
    <property type="match status" value="1"/>
</dbReference>
<accession>A0A804IL62</accession>
<dbReference type="OMA" id="HGIYERV"/>
<feature type="compositionally biased region" description="Basic and acidic residues" evidence="3">
    <location>
        <begin position="235"/>
        <end position="245"/>
    </location>
</feature>
<dbReference type="InterPro" id="IPR036427">
    <property type="entry name" value="Bromodomain-like_sf"/>
</dbReference>
<feature type="chain" id="PRO_5032552336" description="Bromo domain-containing protein" evidence="4">
    <location>
        <begin position="24"/>
        <end position="509"/>
    </location>
</feature>
<feature type="region of interest" description="Disordered" evidence="3">
    <location>
        <begin position="233"/>
        <end position="253"/>
    </location>
</feature>
<evidence type="ECO:0000259" key="5">
    <source>
        <dbReference type="PROSITE" id="PS50014"/>
    </source>
</evidence>
<evidence type="ECO:0000256" key="2">
    <source>
        <dbReference type="PROSITE-ProRule" id="PRU00035"/>
    </source>
</evidence>
<feature type="compositionally biased region" description="Basic residues" evidence="3">
    <location>
        <begin position="158"/>
        <end position="173"/>
    </location>
</feature>
<feature type="signal peptide" evidence="4">
    <location>
        <begin position="1"/>
        <end position="23"/>
    </location>
</feature>
<reference evidence="6" key="1">
    <citation type="submission" date="2021-05" db="UniProtKB">
        <authorList>
            <consortium name="EnsemblPlants"/>
        </authorList>
    </citation>
    <scope>IDENTIFICATION</scope>
    <source>
        <strain evidence="6">subsp. malaccensis</strain>
    </source>
</reference>
<keyword evidence="4" id="KW-0732">Signal</keyword>
<dbReference type="InParanoid" id="A0A804IL62"/>
<keyword evidence="1 2" id="KW-0103">Bromodomain</keyword>
<sequence>MLFLFYLLTDMVWLSPLMLQTEGQNPASKGMDLPQDSGPTTPLPDKKLLVFILDRLQKKDTYGVFAEPVDPEELPDYHDIIKHPMDFATIRKKLSGGAYANLEQFEKDVILICSNAMQYNAPDTIYYRQARSIQELAKKNFENLRQESDDNEPEPKPVRRGRPPSKNIQKKVGRPPVDRAGSNFSSNATHSNAGDSSHWTSLSHDLSRKGLDKTSSSELPAKPYGLRIIESHSLTGDHKSERNEDNSGSAVKGFSMKYPKKSLVIDENRRITYSHPQVFGSISEPSVLTTFEGERKQLIPVGLYMEHAYARSLARFAANLGPIGWEIAAKRIESVLPPGTKFGRGWVGDNEVPQQVLDSGEVIARNHESAFKPQSAVGGQGNWQKIPFHLNQAAPAMQPTLNGFNNPLGFNHPSQVGKSVITCASPESFSSEAMRTHSRARDMVARNSSQTTISNFNMDKVTMVADPSTSSSSGSHLPDSGHDSQGTQGIVDKSEVGFYSQNPNLSLQL</sequence>
<dbReference type="PRINTS" id="PR00503">
    <property type="entry name" value="BROMODOMAIN"/>
</dbReference>
<feature type="region of interest" description="Disordered" evidence="3">
    <location>
        <begin position="464"/>
        <end position="489"/>
    </location>
</feature>
<dbReference type="Proteomes" id="UP000012960">
    <property type="component" value="Unplaced"/>
</dbReference>
<dbReference type="Gene3D" id="1.20.920.10">
    <property type="entry name" value="Bromodomain-like"/>
    <property type="match status" value="1"/>
</dbReference>
<dbReference type="EnsemblPlants" id="Ma04_t04950.1">
    <property type="protein sequence ID" value="Ma04_p04950.1"/>
    <property type="gene ID" value="Ma04_g04950"/>
</dbReference>
<feature type="compositionally biased region" description="Basic and acidic residues" evidence="3">
    <location>
        <begin position="144"/>
        <end position="157"/>
    </location>
</feature>
<dbReference type="SMART" id="SM00297">
    <property type="entry name" value="BROMO"/>
    <property type="match status" value="1"/>
</dbReference>
<dbReference type="PROSITE" id="PS50014">
    <property type="entry name" value="BROMODOMAIN_2"/>
    <property type="match status" value="1"/>
</dbReference>
<feature type="domain" description="Bromo" evidence="5">
    <location>
        <begin position="57"/>
        <end position="127"/>
    </location>
</feature>
<evidence type="ECO:0000256" key="3">
    <source>
        <dbReference type="SAM" id="MobiDB-lite"/>
    </source>
</evidence>
<keyword evidence="7" id="KW-1185">Reference proteome</keyword>
<dbReference type="PANTHER" id="PTHR22881:SF27">
    <property type="entry name" value="BROMODOMAIN CONTAINING 7_9"/>
    <property type="match status" value="1"/>
</dbReference>
<dbReference type="PROSITE" id="PS00633">
    <property type="entry name" value="BROMODOMAIN_1"/>
    <property type="match status" value="1"/>
</dbReference>
<evidence type="ECO:0000313" key="6">
    <source>
        <dbReference type="EnsemblPlants" id="Ma04_p04950.1"/>
    </source>
</evidence>
<dbReference type="AlphaFoldDB" id="A0A804IL62"/>
<dbReference type="InterPro" id="IPR018359">
    <property type="entry name" value="Bromodomain_CS"/>
</dbReference>
<dbReference type="FunCoup" id="A0A804IL62">
    <property type="interactions" value="2182"/>
</dbReference>
<dbReference type="CDD" id="cd04369">
    <property type="entry name" value="Bromodomain"/>
    <property type="match status" value="1"/>
</dbReference>
<dbReference type="SUPFAM" id="SSF47370">
    <property type="entry name" value="Bromodomain"/>
    <property type="match status" value="1"/>
</dbReference>
<feature type="region of interest" description="Disordered" evidence="3">
    <location>
        <begin position="144"/>
        <end position="219"/>
    </location>
</feature>